<dbReference type="PANTHER" id="PTHR43975">
    <property type="entry name" value="ZGC:101858"/>
    <property type="match status" value="1"/>
</dbReference>
<dbReference type="PRINTS" id="PR00081">
    <property type="entry name" value="GDHRDH"/>
</dbReference>
<dbReference type="Proteomes" id="UP000287401">
    <property type="component" value="Unassembled WGS sequence"/>
</dbReference>
<evidence type="ECO:0000313" key="2">
    <source>
        <dbReference type="Proteomes" id="UP000287401"/>
    </source>
</evidence>
<dbReference type="EMBL" id="QRAL01000029">
    <property type="protein sequence ID" value="RSU54197.1"/>
    <property type="molecule type" value="Genomic_DNA"/>
</dbReference>
<name>A0A430BNB5_SPHYA</name>
<dbReference type="Gene3D" id="3.40.50.720">
    <property type="entry name" value="NAD(P)-binding Rossmann-like Domain"/>
    <property type="match status" value="1"/>
</dbReference>
<dbReference type="Pfam" id="PF13561">
    <property type="entry name" value="adh_short_C2"/>
    <property type="match status" value="1"/>
</dbReference>
<accession>A0A430BNB5</accession>
<organism evidence="1 2">
    <name type="scientific">Sphingobium yanoikuyae</name>
    <name type="common">Sphingomonas yanoikuyae</name>
    <dbReference type="NCBI Taxonomy" id="13690"/>
    <lineage>
        <taxon>Bacteria</taxon>
        <taxon>Pseudomonadati</taxon>
        <taxon>Pseudomonadota</taxon>
        <taxon>Alphaproteobacteria</taxon>
        <taxon>Sphingomonadales</taxon>
        <taxon>Sphingomonadaceae</taxon>
        <taxon>Sphingobium</taxon>
    </lineage>
</organism>
<gene>
    <name evidence="1" type="ORF">DAH51_20185</name>
</gene>
<reference evidence="1 2" key="1">
    <citation type="submission" date="2018-07" db="EMBL/GenBank/DDBJ databases">
        <title>Genomic and Epidemiologic Investigation of an Indolent Hospital Outbreak.</title>
        <authorList>
            <person name="Johnson R.C."/>
            <person name="Deming C."/>
            <person name="Conlan S."/>
            <person name="Zellmer C.J."/>
            <person name="Michelin A.V."/>
            <person name="Lee-Lin S."/>
            <person name="Thomas P.J."/>
            <person name="Park M."/>
            <person name="Weingarten R.A."/>
            <person name="Less J."/>
            <person name="Dekker J.P."/>
            <person name="Frank K.M."/>
            <person name="Musser K.A."/>
            <person name="Mcquiston J.R."/>
            <person name="Henderson D.K."/>
            <person name="Lau A.F."/>
            <person name="Palmore T.N."/>
            <person name="Segre J.A."/>
        </authorList>
    </citation>
    <scope>NUCLEOTIDE SEQUENCE [LARGE SCALE GENOMIC DNA]</scope>
    <source>
        <strain evidence="1 2">SK-NIH.Env6_1116</strain>
    </source>
</reference>
<dbReference type="InterPro" id="IPR002347">
    <property type="entry name" value="SDR_fam"/>
</dbReference>
<dbReference type="SUPFAM" id="SSF51735">
    <property type="entry name" value="NAD(P)-binding Rossmann-fold domains"/>
    <property type="match status" value="1"/>
</dbReference>
<evidence type="ECO:0000313" key="1">
    <source>
        <dbReference type="EMBL" id="RSU54197.1"/>
    </source>
</evidence>
<dbReference type="AlphaFoldDB" id="A0A430BNB5"/>
<protein>
    <submittedName>
        <fullName evidence="1">SDR family NAD(P)-dependent oxidoreductase</fullName>
    </submittedName>
</protein>
<dbReference type="PANTHER" id="PTHR43975:SF2">
    <property type="entry name" value="EG:BACR7A4.14 PROTEIN-RELATED"/>
    <property type="match status" value="1"/>
</dbReference>
<comment type="caution">
    <text evidence="1">The sequence shown here is derived from an EMBL/GenBank/DDBJ whole genome shotgun (WGS) entry which is preliminary data.</text>
</comment>
<dbReference type="RefSeq" id="WP_125999527.1">
    <property type="nucleotide sequence ID" value="NZ_QRAL01000029.1"/>
</dbReference>
<dbReference type="InterPro" id="IPR036291">
    <property type="entry name" value="NAD(P)-bd_dom_sf"/>
</dbReference>
<sequence length="256" mass="26796">MIKSVAIVTGASSGIGRATALRLARDFSALTLVARRSDRLEAVAEEVRIAGAEVRVVAADLSLSETAGAVVATTLEKFGRIDAVLNIAGAVPGIDLFALTEEQWAAGFELKLHGARRLALAAWPALRKSYGSLVFTSGTGAVIPTAATAAIGTINAAVEVLAKAFADQGIADGVQVNSVSPGLVMTDRRRGLISKWAQSMGIEFEEAEAELKARAGIARYGRPEEIADLFAFTVSPIARWMTGMVLRMDGGEVKAV</sequence>
<proteinExistence type="predicted"/>